<dbReference type="PANTHER" id="PTHR30477">
    <property type="entry name" value="ABC-TRANSPORTER METAL-BINDING PROTEIN"/>
    <property type="match status" value="1"/>
</dbReference>
<dbReference type="EMBL" id="JBHUFB010000019">
    <property type="protein sequence ID" value="MFD1814709.1"/>
    <property type="molecule type" value="Genomic_DNA"/>
</dbReference>
<organism evidence="8 9">
    <name type="scientific">Rhodococcus gannanensis</name>
    <dbReference type="NCBI Taxonomy" id="1960308"/>
    <lineage>
        <taxon>Bacteria</taxon>
        <taxon>Bacillati</taxon>
        <taxon>Actinomycetota</taxon>
        <taxon>Actinomycetes</taxon>
        <taxon>Mycobacteriales</taxon>
        <taxon>Nocardiaceae</taxon>
        <taxon>Rhodococcus</taxon>
    </lineage>
</organism>
<feature type="transmembrane region" description="Helical" evidence="7">
    <location>
        <begin position="223"/>
        <end position="242"/>
    </location>
</feature>
<comment type="caution">
    <text evidence="8">The sequence shown here is derived from an EMBL/GenBank/DDBJ whole genome shotgun (WGS) entry which is preliminary data.</text>
</comment>
<evidence type="ECO:0000313" key="8">
    <source>
        <dbReference type="EMBL" id="MFD1814709.1"/>
    </source>
</evidence>
<dbReference type="Proteomes" id="UP001597286">
    <property type="component" value="Unassembled WGS sequence"/>
</dbReference>
<dbReference type="Pfam" id="PF00950">
    <property type="entry name" value="ABC-3"/>
    <property type="match status" value="1"/>
</dbReference>
<dbReference type="SUPFAM" id="SSF81345">
    <property type="entry name" value="ABC transporter involved in vitamin B12 uptake, BtuC"/>
    <property type="match status" value="1"/>
</dbReference>
<keyword evidence="6" id="KW-0813">Transport</keyword>
<keyword evidence="5 7" id="KW-0472">Membrane</keyword>
<gene>
    <name evidence="8" type="primary">aztB</name>
    <name evidence="8" type="ORF">ACFSJG_21025</name>
</gene>
<feature type="transmembrane region" description="Helical" evidence="7">
    <location>
        <begin position="17"/>
        <end position="37"/>
    </location>
</feature>
<dbReference type="CDD" id="cd06550">
    <property type="entry name" value="TM_ABC_iron-siderophores_like"/>
    <property type="match status" value="1"/>
</dbReference>
<dbReference type="InterPro" id="IPR037294">
    <property type="entry name" value="ABC_BtuC-like"/>
</dbReference>
<evidence type="ECO:0000256" key="2">
    <source>
        <dbReference type="ARBA" id="ARBA00008034"/>
    </source>
</evidence>
<dbReference type="RefSeq" id="WP_378487181.1">
    <property type="nucleotide sequence ID" value="NZ_JBHUFB010000019.1"/>
</dbReference>
<evidence type="ECO:0000256" key="1">
    <source>
        <dbReference type="ARBA" id="ARBA00004141"/>
    </source>
</evidence>
<feature type="transmembrane region" description="Helical" evidence="7">
    <location>
        <begin position="95"/>
        <end position="116"/>
    </location>
</feature>
<feature type="transmembrane region" description="Helical" evidence="7">
    <location>
        <begin position="248"/>
        <end position="270"/>
    </location>
</feature>
<evidence type="ECO:0000256" key="7">
    <source>
        <dbReference type="SAM" id="Phobius"/>
    </source>
</evidence>
<evidence type="ECO:0000256" key="5">
    <source>
        <dbReference type="ARBA" id="ARBA00023136"/>
    </source>
</evidence>
<feature type="transmembrane region" description="Helical" evidence="7">
    <location>
        <begin position="175"/>
        <end position="193"/>
    </location>
</feature>
<dbReference type="InterPro" id="IPR001626">
    <property type="entry name" value="ABC_TroCD"/>
</dbReference>
<comment type="subcellular location">
    <subcellularLocation>
        <location evidence="6">Cell membrane</location>
        <topology evidence="6">Multi-pass membrane protein</topology>
    </subcellularLocation>
    <subcellularLocation>
        <location evidence="1">Membrane</location>
        <topology evidence="1">Multi-pass membrane protein</topology>
    </subcellularLocation>
</comment>
<keyword evidence="9" id="KW-1185">Reference proteome</keyword>
<evidence type="ECO:0000256" key="3">
    <source>
        <dbReference type="ARBA" id="ARBA00022692"/>
    </source>
</evidence>
<keyword evidence="4 7" id="KW-1133">Transmembrane helix</keyword>
<feature type="transmembrane region" description="Helical" evidence="7">
    <location>
        <begin position="199"/>
        <end position="216"/>
    </location>
</feature>
<evidence type="ECO:0000313" key="9">
    <source>
        <dbReference type="Proteomes" id="UP001597286"/>
    </source>
</evidence>
<feature type="transmembrane region" description="Helical" evidence="7">
    <location>
        <begin position="57"/>
        <end position="83"/>
    </location>
</feature>
<name>A0ABW4P9T9_9NOCA</name>
<protein>
    <submittedName>
        <fullName evidence="8">Zinc ABC transporter permease AztB</fullName>
    </submittedName>
</protein>
<comment type="similarity">
    <text evidence="2 6">Belongs to the ABC-3 integral membrane protein family.</text>
</comment>
<reference evidence="9" key="1">
    <citation type="journal article" date="2019" name="Int. J. Syst. Evol. Microbiol.">
        <title>The Global Catalogue of Microorganisms (GCM) 10K type strain sequencing project: providing services to taxonomists for standard genome sequencing and annotation.</title>
        <authorList>
            <consortium name="The Broad Institute Genomics Platform"/>
            <consortium name="The Broad Institute Genome Sequencing Center for Infectious Disease"/>
            <person name="Wu L."/>
            <person name="Ma J."/>
        </authorList>
    </citation>
    <scope>NUCLEOTIDE SEQUENCE [LARGE SCALE GENOMIC DNA]</scope>
    <source>
        <strain evidence="9">DT72</strain>
    </source>
</reference>
<dbReference type="Gene3D" id="1.10.3470.10">
    <property type="entry name" value="ABC transporter involved in vitamin B12 uptake, BtuC"/>
    <property type="match status" value="1"/>
</dbReference>
<accession>A0ABW4P9T9</accession>
<dbReference type="NCBIfam" id="NF040871">
    <property type="entry name" value="AztB"/>
    <property type="match status" value="1"/>
</dbReference>
<feature type="transmembrane region" description="Helical" evidence="7">
    <location>
        <begin position="136"/>
        <end position="154"/>
    </location>
</feature>
<keyword evidence="3 6" id="KW-0812">Transmembrane</keyword>
<evidence type="ECO:0000256" key="6">
    <source>
        <dbReference type="RuleBase" id="RU003943"/>
    </source>
</evidence>
<evidence type="ECO:0000256" key="4">
    <source>
        <dbReference type="ARBA" id="ARBA00022989"/>
    </source>
</evidence>
<proteinExistence type="inferred from homology"/>
<dbReference type="PANTHER" id="PTHR30477:SF13">
    <property type="entry name" value="IRON TRANSPORT SYSTEM MEMBRANE PROTEIN HI_0360-RELATED"/>
    <property type="match status" value="1"/>
</dbReference>
<sequence>MSIDLLEPFTVPFVRRAVIGGVLLSAVSALVGVWVIVRGMTFLGEAMSHGMLPGVAIAALLGGSLVLGAAVSAFAMALGVNALRRNKRFGQDTSIGLLFVGMLSIGVILVSHSQSFATDLTAFLFGDVLAIRPEDLGLLLGALAFVALVSVPLYRPFLVLSFDPRKAQTLGLRPDLANVAMLTLLTITIAVSFHVVGTLLSFGMLIAPSAGALLVARRIPTVMAVAFAIGSFSTVVGVLVSWNAGTAAGASIAATAVATFFALAGVVQFVERRSAKRPVTEFSS</sequence>